<name>A0AA41W654_9GAMM</name>
<evidence type="ECO:0000313" key="1">
    <source>
        <dbReference type="EMBL" id="MCM2679412.1"/>
    </source>
</evidence>
<dbReference type="Pfam" id="PF05742">
    <property type="entry name" value="TANGO2"/>
    <property type="match status" value="1"/>
</dbReference>
<dbReference type="InterPro" id="IPR008551">
    <property type="entry name" value="TANGO2"/>
</dbReference>
<gene>
    <name evidence="1" type="ORF">NAF29_06975</name>
</gene>
<dbReference type="AlphaFoldDB" id="A0AA41W654"/>
<evidence type="ECO:0000313" key="2">
    <source>
        <dbReference type="Proteomes" id="UP001165393"/>
    </source>
</evidence>
<organism evidence="1 2">
    <name type="scientific">Echinimonas agarilytica</name>
    <dbReference type="NCBI Taxonomy" id="1215918"/>
    <lineage>
        <taxon>Bacteria</taxon>
        <taxon>Pseudomonadati</taxon>
        <taxon>Pseudomonadota</taxon>
        <taxon>Gammaproteobacteria</taxon>
        <taxon>Alteromonadales</taxon>
        <taxon>Echinimonadaceae</taxon>
        <taxon>Echinimonas</taxon>
    </lineage>
</organism>
<dbReference type="RefSeq" id="WP_251260764.1">
    <property type="nucleotide sequence ID" value="NZ_JAMQGP010000002.1"/>
</dbReference>
<comment type="caution">
    <text evidence="1">The sequence shown here is derived from an EMBL/GenBank/DDBJ whole genome shotgun (WGS) entry which is preliminary data.</text>
</comment>
<dbReference type="EMBL" id="JAMQGP010000002">
    <property type="protein sequence ID" value="MCM2679412.1"/>
    <property type="molecule type" value="Genomic_DNA"/>
</dbReference>
<reference evidence="1 2" key="1">
    <citation type="journal article" date="2013" name="Antonie Van Leeuwenhoek">
        <title>Echinimonas agarilytica gen. nov., sp. nov., a new gammaproteobacterium isolated from the sea urchin Strongylocentrotus intermedius.</title>
        <authorList>
            <person name="Nedashkovskaya O.I."/>
            <person name="Stenkova A.M."/>
            <person name="Zhukova N.V."/>
            <person name="Van Trappen S."/>
            <person name="Lee J.S."/>
            <person name="Kim S.B."/>
        </authorList>
    </citation>
    <scope>NUCLEOTIDE SEQUENCE [LARGE SCALE GENOMIC DNA]</scope>
    <source>
        <strain evidence="1 2">KMM 6351</strain>
    </source>
</reference>
<keyword evidence="2" id="KW-1185">Reference proteome</keyword>
<accession>A0AA41W654</accession>
<proteinExistence type="predicted"/>
<sequence length="253" mass="28725">MCTMTWNIEQGSYHVFFNRDEFKTRSKAIPPKQYSVDGMQVIMPLDPDGGGTWFAVNHFGCTFALLNYYQGNLPKGDLVSRGSIVKHCVGFSAFCEVYRYLQSANLHHFAPFSFVCFMPEGQKGWSVRLFQWDGVALSIYTPRPPISSCAFDIEQVIEARKLAFEQMIRALPEGVNTSLDFAQLHQSHHAHAPTLSYCLHRHDSETVSFTQLTVDHLAIHLSYCDGPPCQTTMSERVSMMRSMPPEHHLDRAV</sequence>
<protein>
    <submittedName>
        <fullName evidence="1">NRDE family protein</fullName>
    </submittedName>
</protein>
<dbReference type="Proteomes" id="UP001165393">
    <property type="component" value="Unassembled WGS sequence"/>
</dbReference>